<dbReference type="InterPro" id="IPR037523">
    <property type="entry name" value="VOC_core"/>
</dbReference>
<dbReference type="Pfam" id="PF00903">
    <property type="entry name" value="Glyoxalase"/>
    <property type="match status" value="1"/>
</dbReference>
<dbReference type="OrthoDB" id="4725692at2"/>
<organism evidence="2 3">
    <name type="scientific">Jannaschia donghaensis</name>
    <dbReference type="NCBI Taxonomy" id="420998"/>
    <lineage>
        <taxon>Bacteria</taxon>
        <taxon>Pseudomonadati</taxon>
        <taxon>Pseudomonadota</taxon>
        <taxon>Alphaproteobacteria</taxon>
        <taxon>Rhodobacterales</taxon>
        <taxon>Roseobacteraceae</taxon>
        <taxon>Jannaschia</taxon>
    </lineage>
</organism>
<dbReference type="InterPro" id="IPR004360">
    <property type="entry name" value="Glyas_Fos-R_dOase_dom"/>
</dbReference>
<dbReference type="PROSITE" id="PS51819">
    <property type="entry name" value="VOC"/>
    <property type="match status" value="1"/>
</dbReference>
<feature type="domain" description="VOC" evidence="1">
    <location>
        <begin position="5"/>
        <end position="132"/>
    </location>
</feature>
<evidence type="ECO:0000313" key="3">
    <source>
        <dbReference type="Proteomes" id="UP000049222"/>
    </source>
</evidence>
<evidence type="ECO:0000313" key="2">
    <source>
        <dbReference type="EMBL" id="CTQ48247.1"/>
    </source>
</evidence>
<dbReference type="Gene3D" id="3.10.180.10">
    <property type="entry name" value="2,3-Dihydroxybiphenyl 1,2-Dioxygenase, domain 1"/>
    <property type="match status" value="1"/>
</dbReference>
<name>A0A0M6YG48_9RHOB</name>
<dbReference type="SUPFAM" id="SSF54593">
    <property type="entry name" value="Glyoxalase/Bleomycin resistance protein/Dihydroxybiphenyl dioxygenase"/>
    <property type="match status" value="1"/>
</dbReference>
<evidence type="ECO:0000259" key="1">
    <source>
        <dbReference type="PROSITE" id="PS51819"/>
    </source>
</evidence>
<dbReference type="AlphaFoldDB" id="A0A0M6YG48"/>
<reference evidence="2 3" key="1">
    <citation type="submission" date="2015-07" db="EMBL/GenBank/DDBJ databases">
        <authorList>
            <person name="Noorani M."/>
        </authorList>
    </citation>
    <scope>NUCLEOTIDE SEQUENCE [LARGE SCALE GENOMIC DNA]</scope>
    <source>
        <strain evidence="2 3">CECT 7802</strain>
    </source>
</reference>
<dbReference type="STRING" id="420998.JDO7802_00249"/>
<proteinExistence type="predicted"/>
<dbReference type="EMBL" id="CXSU01000005">
    <property type="protein sequence ID" value="CTQ48247.1"/>
    <property type="molecule type" value="Genomic_DNA"/>
</dbReference>
<dbReference type="RefSeq" id="WP_055081874.1">
    <property type="nucleotide sequence ID" value="NZ_CXSU01000005.1"/>
</dbReference>
<keyword evidence="3" id="KW-1185">Reference proteome</keyword>
<accession>A0A0M6YG48</accession>
<dbReference type="Proteomes" id="UP000049222">
    <property type="component" value="Unassembled WGS sequence"/>
</dbReference>
<protein>
    <recommendedName>
        <fullName evidence="1">VOC domain-containing protein</fullName>
    </recommendedName>
</protein>
<sequence>MPITGLHHPAPSISDFEIAVTRYGERLGSILTDEWTADDARIGVVTWGPARLSLVCRSGAAFGPDEAQGIVESFGARGWTYLALAADDIHPAQAMLEAKDVTVPAYAGHAQPGSTCAFMTDRDGNRLELVQPDKPCLRSWEQPS</sequence>
<gene>
    <name evidence="2" type="ORF">JDO7802_00249</name>
</gene>
<dbReference type="InterPro" id="IPR029068">
    <property type="entry name" value="Glyas_Bleomycin-R_OHBP_Dase"/>
</dbReference>